<feature type="region of interest" description="Disordered" evidence="1">
    <location>
        <begin position="1"/>
        <end position="112"/>
    </location>
</feature>
<dbReference type="AlphaFoldDB" id="A0A8K1G2P2"/>
<gene>
    <name evidence="2" type="ORF">HGM15179_016572</name>
</gene>
<evidence type="ECO:0000313" key="2">
    <source>
        <dbReference type="EMBL" id="TRZ10537.1"/>
    </source>
</evidence>
<evidence type="ECO:0000313" key="3">
    <source>
        <dbReference type="Proteomes" id="UP000796761"/>
    </source>
</evidence>
<reference evidence="2" key="1">
    <citation type="submission" date="2019-04" db="EMBL/GenBank/DDBJ databases">
        <title>Genome assembly of Zosterops borbonicus 15179.</title>
        <authorList>
            <person name="Leroy T."/>
            <person name="Anselmetti Y."/>
            <person name="Tilak M.-K."/>
            <person name="Nabholz B."/>
        </authorList>
    </citation>
    <scope>NUCLEOTIDE SEQUENCE</scope>
    <source>
        <strain evidence="2">HGM_15179</strain>
        <tissue evidence="2">Muscle</tissue>
    </source>
</reference>
<proteinExistence type="predicted"/>
<protein>
    <submittedName>
        <fullName evidence="2">Uncharacterized protein</fullName>
    </submittedName>
</protein>
<accession>A0A8K1G2P2</accession>
<organism evidence="2 3">
    <name type="scientific">Zosterops borbonicus</name>
    <dbReference type="NCBI Taxonomy" id="364589"/>
    <lineage>
        <taxon>Eukaryota</taxon>
        <taxon>Metazoa</taxon>
        <taxon>Chordata</taxon>
        <taxon>Craniata</taxon>
        <taxon>Vertebrata</taxon>
        <taxon>Euteleostomi</taxon>
        <taxon>Archelosauria</taxon>
        <taxon>Archosauria</taxon>
        <taxon>Dinosauria</taxon>
        <taxon>Saurischia</taxon>
        <taxon>Theropoda</taxon>
        <taxon>Coelurosauria</taxon>
        <taxon>Aves</taxon>
        <taxon>Neognathae</taxon>
        <taxon>Neoaves</taxon>
        <taxon>Telluraves</taxon>
        <taxon>Australaves</taxon>
        <taxon>Passeriformes</taxon>
        <taxon>Sylvioidea</taxon>
        <taxon>Zosteropidae</taxon>
        <taxon>Zosterops</taxon>
    </lineage>
</organism>
<name>A0A8K1G2P2_9PASS</name>
<dbReference type="EMBL" id="SWJQ01000843">
    <property type="protein sequence ID" value="TRZ10537.1"/>
    <property type="molecule type" value="Genomic_DNA"/>
</dbReference>
<keyword evidence="3" id="KW-1185">Reference proteome</keyword>
<evidence type="ECO:0000256" key="1">
    <source>
        <dbReference type="SAM" id="MobiDB-lite"/>
    </source>
</evidence>
<comment type="caution">
    <text evidence="2">The sequence shown here is derived from an EMBL/GenBank/DDBJ whole genome shotgun (WGS) entry which is preliminary data.</text>
</comment>
<dbReference type="Proteomes" id="UP000796761">
    <property type="component" value="Unassembled WGS sequence"/>
</dbReference>
<sequence length="112" mass="11333">MDWERRRTPVLWTPNPPPPPTLTGDKDTAAAAAGPPVPPPHGARAAPGSPGGRTSRLCQDGGSSGSSGREGISHRVEETPGAADGDGEGKEFHVGSRGPASPSTVVASECEM</sequence>